<dbReference type="AlphaFoldDB" id="A0A133U8H2"/>
<sequence length="117" mass="13775">MSEKIVRMERKKVDRTWIPLTDRIKEVLDVSVGDWVILREEVEGIMIEKMPVDEIEAELSEEAIEMARTIRDLEGYYTTEEALSNMIRDGLALLLRQEEKNEEAERLENSWILQVHS</sequence>
<gene>
    <name evidence="1" type="ORF">AKJ62_00870</name>
</gene>
<protein>
    <submittedName>
        <fullName evidence="1">Uncharacterized protein</fullName>
    </submittedName>
</protein>
<proteinExistence type="predicted"/>
<comment type="caution">
    <text evidence="1">The sequence shown here is derived from an EMBL/GenBank/DDBJ whole genome shotgun (WGS) entry which is preliminary data.</text>
</comment>
<organism evidence="1 2">
    <name type="scientific">candidate division MSBL1 archaeon SCGC-AAA259D14</name>
    <dbReference type="NCBI Taxonomy" id="1698261"/>
    <lineage>
        <taxon>Archaea</taxon>
        <taxon>Methanobacteriati</taxon>
        <taxon>Methanobacteriota</taxon>
        <taxon>candidate division MSBL1</taxon>
    </lineage>
</organism>
<evidence type="ECO:0000313" key="1">
    <source>
        <dbReference type="EMBL" id="KXA90477.1"/>
    </source>
</evidence>
<name>A0A133U8H2_9EURY</name>
<evidence type="ECO:0000313" key="2">
    <source>
        <dbReference type="Proteomes" id="UP000070589"/>
    </source>
</evidence>
<accession>A0A133U8H2</accession>
<keyword evidence="2" id="KW-1185">Reference proteome</keyword>
<dbReference type="Proteomes" id="UP000070589">
    <property type="component" value="Unassembled WGS sequence"/>
</dbReference>
<dbReference type="EMBL" id="LHXL01000005">
    <property type="protein sequence ID" value="KXA90477.1"/>
    <property type="molecule type" value="Genomic_DNA"/>
</dbReference>
<reference evidence="1 2" key="1">
    <citation type="journal article" date="2016" name="Sci. Rep.">
        <title>Metabolic traits of an uncultured archaeal lineage -MSBL1- from brine pools of the Red Sea.</title>
        <authorList>
            <person name="Mwirichia R."/>
            <person name="Alam I."/>
            <person name="Rashid M."/>
            <person name="Vinu M."/>
            <person name="Ba-Alawi W."/>
            <person name="Anthony Kamau A."/>
            <person name="Kamanda Ngugi D."/>
            <person name="Goker M."/>
            <person name="Klenk H.P."/>
            <person name="Bajic V."/>
            <person name="Stingl U."/>
        </authorList>
    </citation>
    <scope>NUCLEOTIDE SEQUENCE [LARGE SCALE GENOMIC DNA]</scope>
    <source>
        <strain evidence="1">SCGC-AAA259D14</strain>
    </source>
</reference>